<name>A0A367ZPA2_9BACT</name>
<sequence length="225" mass="24977">MHTFELPSGIEIELREMTGAEEELLTNQRLIRTGDAVNQALKNCIVRLGDNDEPTVKDVLDLLSGDRLFILVRLRQISLGDEVELELTCPNTACRASNAVTVNLDELEVTPYGEEREFAFTLPGSGGKVRFGYLDGHKEKRLAALKEPSISSAMLIRIIDVDGAPPTKKIMNDMSMRDRGALRQEMLRVDAGIDTTVETDCQSCGTRIRTRLEAEPGFLFPGVRL</sequence>
<comment type="caution">
    <text evidence="1">The sequence shown here is derived from an EMBL/GenBank/DDBJ whole genome shotgun (WGS) entry which is preliminary data.</text>
</comment>
<dbReference type="Pfam" id="PF12322">
    <property type="entry name" value="T4_baseplate"/>
    <property type="match status" value="1"/>
</dbReference>
<organism evidence="1 2">
    <name type="scientific">Candidatus Ozemobacter sibiricus</name>
    <dbReference type="NCBI Taxonomy" id="2268124"/>
    <lineage>
        <taxon>Bacteria</taxon>
        <taxon>Candidatus Ozemobacteria</taxon>
        <taxon>Candidatus Ozemobacterales</taxon>
        <taxon>Candidatus Ozemobacteraceae</taxon>
        <taxon>Candidatus Ozemobacter</taxon>
    </lineage>
</organism>
<evidence type="ECO:0000313" key="2">
    <source>
        <dbReference type="Proteomes" id="UP000252355"/>
    </source>
</evidence>
<accession>A0A367ZPA2</accession>
<reference evidence="1 2" key="1">
    <citation type="submission" date="2018-05" db="EMBL/GenBank/DDBJ databases">
        <title>A metagenomic window into the 2 km-deep terrestrial subsurface aquifer revealed taxonomically and functionally diverse microbial community comprising novel uncultured bacterial lineages.</title>
        <authorList>
            <person name="Kadnikov V.V."/>
            <person name="Mardanov A.V."/>
            <person name="Beletsky A.V."/>
            <person name="Banks D."/>
            <person name="Pimenov N.V."/>
            <person name="Frank Y.A."/>
            <person name="Karnachuk O.V."/>
            <person name="Ravin N.V."/>
        </authorList>
    </citation>
    <scope>NUCLEOTIDE SEQUENCE [LARGE SCALE GENOMIC DNA]</scope>
    <source>
        <strain evidence="1">BY5</strain>
    </source>
</reference>
<proteinExistence type="predicted"/>
<gene>
    <name evidence="1" type="ORF">OZSIB_0326</name>
</gene>
<dbReference type="EMBL" id="QOQW01000015">
    <property type="protein sequence ID" value="RCK79212.1"/>
    <property type="molecule type" value="Genomic_DNA"/>
</dbReference>
<dbReference type="AlphaFoldDB" id="A0A367ZPA2"/>
<dbReference type="InterPro" id="IPR024364">
    <property type="entry name" value="Baseplate_phage_T4-like"/>
</dbReference>
<dbReference type="Proteomes" id="UP000252355">
    <property type="component" value="Unassembled WGS sequence"/>
</dbReference>
<evidence type="ECO:0000313" key="1">
    <source>
        <dbReference type="EMBL" id="RCK79212.1"/>
    </source>
</evidence>
<protein>
    <submittedName>
        <fullName evidence="1">Uncharacterized protein</fullName>
    </submittedName>
</protein>